<comment type="caution">
    <text evidence="1">The sequence shown here is derived from an EMBL/GenBank/DDBJ whole genome shotgun (WGS) entry which is preliminary data.</text>
</comment>
<keyword evidence="2" id="KW-1185">Reference proteome</keyword>
<evidence type="ECO:0000313" key="2">
    <source>
        <dbReference type="Proteomes" id="UP001500974"/>
    </source>
</evidence>
<dbReference type="EMBL" id="BAAAON010000001">
    <property type="protein sequence ID" value="GAA2173923.1"/>
    <property type="molecule type" value="Genomic_DNA"/>
</dbReference>
<gene>
    <name evidence="1" type="ORF">GCM10009784_10160</name>
</gene>
<proteinExistence type="predicted"/>
<name>A0ABN3AS74_9MICC</name>
<protein>
    <submittedName>
        <fullName evidence="1">Uncharacterized protein</fullName>
    </submittedName>
</protein>
<accession>A0ABN3AS74</accession>
<evidence type="ECO:0000313" key="1">
    <source>
        <dbReference type="EMBL" id="GAA2173923.1"/>
    </source>
</evidence>
<dbReference type="Proteomes" id="UP001500974">
    <property type="component" value="Unassembled WGS sequence"/>
</dbReference>
<reference evidence="1 2" key="1">
    <citation type="journal article" date="2019" name="Int. J. Syst. Evol. Microbiol.">
        <title>The Global Catalogue of Microorganisms (GCM) 10K type strain sequencing project: providing services to taxonomists for standard genome sequencing and annotation.</title>
        <authorList>
            <consortium name="The Broad Institute Genomics Platform"/>
            <consortium name="The Broad Institute Genome Sequencing Center for Infectious Disease"/>
            <person name="Wu L."/>
            <person name="Ma J."/>
        </authorList>
    </citation>
    <scope>NUCLEOTIDE SEQUENCE [LARGE SCALE GENOMIC DNA]</scope>
    <source>
        <strain evidence="1 2">JCM 14917</strain>
    </source>
</reference>
<organism evidence="1 2">
    <name type="scientific">Arthrobacter parietis</name>
    <dbReference type="NCBI Taxonomy" id="271434"/>
    <lineage>
        <taxon>Bacteria</taxon>
        <taxon>Bacillati</taxon>
        <taxon>Actinomycetota</taxon>
        <taxon>Actinomycetes</taxon>
        <taxon>Micrococcales</taxon>
        <taxon>Micrococcaceae</taxon>
        <taxon>Arthrobacter</taxon>
    </lineage>
</organism>
<sequence>MNAALGTELAGIPRPTGASRIQMDVVEPKLGYPALFALGMVACDLISRLTGD</sequence>